<feature type="transmembrane region" description="Helical" evidence="1">
    <location>
        <begin position="43"/>
        <end position="62"/>
    </location>
</feature>
<proteinExistence type="predicted"/>
<dbReference type="EMBL" id="GDID01007967">
    <property type="protein sequence ID" value="JAP88639.1"/>
    <property type="molecule type" value="Transcribed_RNA"/>
</dbReference>
<feature type="non-terminal residue" evidence="2">
    <location>
        <position position="1"/>
    </location>
</feature>
<keyword evidence="1" id="KW-0472">Membrane</keyword>
<organism evidence="2">
    <name type="scientific">Trepomonas sp. PC1</name>
    <dbReference type="NCBI Taxonomy" id="1076344"/>
    <lineage>
        <taxon>Eukaryota</taxon>
        <taxon>Metamonada</taxon>
        <taxon>Diplomonadida</taxon>
        <taxon>Hexamitidae</taxon>
        <taxon>Hexamitinae</taxon>
        <taxon>Trepomonas</taxon>
    </lineage>
</organism>
<feature type="transmembrane region" description="Helical" evidence="1">
    <location>
        <begin position="163"/>
        <end position="183"/>
    </location>
</feature>
<keyword evidence="1" id="KW-0812">Transmembrane</keyword>
<evidence type="ECO:0000256" key="1">
    <source>
        <dbReference type="SAM" id="Phobius"/>
    </source>
</evidence>
<name>A0A146JZ08_9EUKA</name>
<dbReference type="AlphaFoldDB" id="A0A146JZ08"/>
<reference evidence="2" key="1">
    <citation type="submission" date="2015-07" db="EMBL/GenBank/DDBJ databases">
        <title>Adaptation to a free-living lifestyle via gene acquisitions in the diplomonad Trepomonas sp. PC1.</title>
        <authorList>
            <person name="Xu F."/>
            <person name="Jerlstrom-Hultqvist J."/>
            <person name="Kolisko M."/>
            <person name="Simpson A.G.B."/>
            <person name="Roger A.J."/>
            <person name="Svard S.G."/>
            <person name="Andersson J.O."/>
        </authorList>
    </citation>
    <scope>NUCLEOTIDE SEQUENCE</scope>
    <source>
        <strain evidence="2">PC1</strain>
    </source>
</reference>
<evidence type="ECO:0000313" key="2">
    <source>
        <dbReference type="EMBL" id="JAP88639.1"/>
    </source>
</evidence>
<protein>
    <recommendedName>
        <fullName evidence="3">Transmembrane protein</fullName>
    </recommendedName>
</protein>
<gene>
    <name evidence="2" type="ORF">TPC1_31866</name>
</gene>
<accession>A0A146JZ08</accession>
<evidence type="ECO:0008006" key="3">
    <source>
        <dbReference type="Google" id="ProtNLM"/>
    </source>
</evidence>
<feature type="transmembrane region" description="Helical" evidence="1">
    <location>
        <begin position="5"/>
        <end position="23"/>
    </location>
</feature>
<keyword evidence="1" id="KW-1133">Transmembrane helix</keyword>
<sequence length="300" mass="34975">IFISCCCVLSIISMISFSIYQFISHHNCKIIKLSSETFDFGSFWIQISYIILTIDIIIEYVIVFNTAQPTDQELFGLTIAEMWMFGVGQYLANILYLQHLLSYITQKQFSCQKRIMFPCGITSNTKKFWYILHMVGILLFVAVIIIAIIFIGDYSINQLTLTFILDFCLYFDFMIMMVVVYLFKNANMFKKLAKIELVLALSHVTRMTFDCSISYLITGYSIFSEDLSAKKIIVTIRHCTFYLGTIICELIMCKRSMLREQYVKQTYLQIEEIPESIERTAIRNSSDRIEDLNEDVVEQE</sequence>
<feature type="transmembrane region" description="Helical" evidence="1">
    <location>
        <begin position="128"/>
        <end position="151"/>
    </location>
</feature>